<dbReference type="PANTHER" id="PTHR30520">
    <property type="entry name" value="FORMATE TRANSPORTER-RELATED"/>
    <property type="match status" value="1"/>
</dbReference>
<feature type="transmembrane region" description="Helical" evidence="6">
    <location>
        <begin position="155"/>
        <end position="174"/>
    </location>
</feature>
<dbReference type="EMBL" id="JAPZED010000001">
    <property type="protein sequence ID" value="MCZ7692801.1"/>
    <property type="molecule type" value="Genomic_DNA"/>
</dbReference>
<sequence>MFREEIDMAGNAAKKKIQFLRQQTGAYFISAMLAGMFVGFGVLLAFTAGGMLKEGGVPGVKFIMGGCFGVALSLVLMAGAELFTGSNFVMAVGMFQKKVTFQDSVTVWVTCWLGNLAGSVLVAGMYSLTGLCTGSVQAIMADTTAMKMSVEPLPLFMRAILCNILVCLAVWCGIKMKTETGKLIMTFWCLITFFTAGFEHSVANMSLMMIGLLNPAQYDISIGGYVYNLAVATIGNMAGGILFMAVPYFLIAKEKVTGKH</sequence>
<gene>
    <name evidence="7" type="ORF">O8D18_01885</name>
    <name evidence="8" type="ORF">PNU63_04015</name>
</gene>
<dbReference type="GO" id="GO:0015499">
    <property type="term" value="F:formate transmembrane transporter activity"/>
    <property type="evidence" value="ECO:0007669"/>
    <property type="project" value="TreeGrafter"/>
</dbReference>
<evidence type="ECO:0000256" key="3">
    <source>
        <dbReference type="ARBA" id="ARBA00022989"/>
    </source>
</evidence>
<feature type="transmembrane region" description="Helical" evidence="6">
    <location>
        <begin position="62"/>
        <end position="84"/>
    </location>
</feature>
<name>A0A9X3HDB3_MEDGN</name>
<evidence type="ECO:0000313" key="9">
    <source>
        <dbReference type="Proteomes" id="UP001148455"/>
    </source>
</evidence>
<feature type="transmembrane region" description="Helical" evidence="6">
    <location>
        <begin position="186"/>
        <end position="213"/>
    </location>
</feature>
<dbReference type="Gene3D" id="1.20.1080.10">
    <property type="entry name" value="Glycerol uptake facilitator protein"/>
    <property type="match status" value="1"/>
</dbReference>
<comment type="subcellular location">
    <subcellularLocation>
        <location evidence="1">Membrane</location>
        <topology evidence="1">Multi-pass membrane protein</topology>
    </subcellularLocation>
</comment>
<dbReference type="Pfam" id="PF01226">
    <property type="entry name" value="Form_Nir_trans"/>
    <property type="match status" value="1"/>
</dbReference>
<feature type="transmembrane region" description="Helical" evidence="6">
    <location>
        <begin position="105"/>
        <end position="126"/>
    </location>
</feature>
<dbReference type="GO" id="GO:0005886">
    <property type="term" value="C:plasma membrane"/>
    <property type="evidence" value="ECO:0007669"/>
    <property type="project" value="TreeGrafter"/>
</dbReference>
<keyword evidence="4 6" id="KW-0472">Membrane</keyword>
<dbReference type="InterPro" id="IPR024002">
    <property type="entry name" value="For/NO2_transpt_CS"/>
</dbReference>
<keyword evidence="3 6" id="KW-1133">Transmembrane helix</keyword>
<feature type="transmembrane region" description="Helical" evidence="6">
    <location>
        <begin position="25"/>
        <end position="50"/>
    </location>
</feature>
<evidence type="ECO:0000313" key="8">
    <source>
        <dbReference type="EMBL" id="MDB8737952.1"/>
    </source>
</evidence>
<dbReference type="Proteomes" id="UP001211731">
    <property type="component" value="Unassembled WGS sequence"/>
</dbReference>
<evidence type="ECO:0000313" key="7">
    <source>
        <dbReference type="EMBL" id="MCZ7692801.1"/>
    </source>
</evidence>
<evidence type="ECO:0000256" key="4">
    <source>
        <dbReference type="ARBA" id="ARBA00023136"/>
    </source>
</evidence>
<comment type="similarity">
    <text evidence="5">Belongs to the FNT transporter (TC 1.A.16) family.</text>
</comment>
<feature type="transmembrane region" description="Helical" evidence="6">
    <location>
        <begin position="225"/>
        <end position="251"/>
    </location>
</feature>
<evidence type="ECO:0000256" key="1">
    <source>
        <dbReference type="ARBA" id="ARBA00004141"/>
    </source>
</evidence>
<dbReference type="PANTHER" id="PTHR30520:SF8">
    <property type="entry name" value="NITRITE TRANSPORTER NIRC"/>
    <property type="match status" value="1"/>
</dbReference>
<proteinExistence type="inferred from homology"/>
<evidence type="ECO:0000256" key="6">
    <source>
        <dbReference type="SAM" id="Phobius"/>
    </source>
</evidence>
<evidence type="ECO:0000256" key="2">
    <source>
        <dbReference type="ARBA" id="ARBA00022692"/>
    </source>
</evidence>
<evidence type="ECO:0000256" key="5">
    <source>
        <dbReference type="ARBA" id="ARBA00049660"/>
    </source>
</evidence>
<comment type="caution">
    <text evidence="7">The sequence shown here is derived from an EMBL/GenBank/DDBJ whole genome shotgun (WGS) entry which is preliminary data.</text>
</comment>
<dbReference type="InterPro" id="IPR023271">
    <property type="entry name" value="Aquaporin-like"/>
</dbReference>
<dbReference type="InterPro" id="IPR000292">
    <property type="entry name" value="For/NO2_transpt"/>
</dbReference>
<reference evidence="8" key="2">
    <citation type="submission" date="2023-01" db="EMBL/GenBank/DDBJ databases">
        <title>Human gut microbiome strain richness.</title>
        <authorList>
            <person name="Chen-Liaw A."/>
        </authorList>
    </citation>
    <scope>NUCLEOTIDE SEQUENCE</scope>
    <source>
        <strain evidence="8">1001217st1_A9_1001217B_191108</strain>
    </source>
</reference>
<protein>
    <submittedName>
        <fullName evidence="7">Formate/nitrite transporter family protein</fullName>
    </submittedName>
</protein>
<dbReference type="EMBL" id="JAQMLR010000003">
    <property type="protein sequence ID" value="MDB8737952.1"/>
    <property type="molecule type" value="Genomic_DNA"/>
</dbReference>
<dbReference type="AlphaFoldDB" id="A0A9X3HDB3"/>
<accession>A0A9X3HDB3</accession>
<dbReference type="PROSITE" id="PS01005">
    <property type="entry name" value="FORMATE_NITRITE_TP_1"/>
    <property type="match status" value="1"/>
</dbReference>
<keyword evidence="2 6" id="KW-0812">Transmembrane</keyword>
<dbReference type="Proteomes" id="UP001148455">
    <property type="component" value="Unassembled WGS sequence"/>
</dbReference>
<dbReference type="PROSITE" id="PS01006">
    <property type="entry name" value="FORMATE_NITRITE_TP_2"/>
    <property type="match status" value="1"/>
</dbReference>
<organism evidence="7 9">
    <name type="scientific">Mediterraneibacter gnavus</name>
    <name type="common">Ruminococcus gnavus</name>
    <dbReference type="NCBI Taxonomy" id="33038"/>
    <lineage>
        <taxon>Bacteria</taxon>
        <taxon>Bacillati</taxon>
        <taxon>Bacillota</taxon>
        <taxon>Clostridia</taxon>
        <taxon>Lachnospirales</taxon>
        <taxon>Lachnospiraceae</taxon>
        <taxon>Mediterraneibacter</taxon>
    </lineage>
</organism>
<dbReference type="RefSeq" id="WP_269762352.1">
    <property type="nucleotide sequence ID" value="NZ_CAXULC010000001.1"/>
</dbReference>
<reference evidence="7" key="1">
    <citation type="submission" date="2022-12" db="EMBL/GenBank/DDBJ databases">
        <title>Genome of R. gnavus strain RSHDN_123.</title>
        <authorList>
            <person name="Abdugheni R."/>
        </authorList>
    </citation>
    <scope>NUCLEOTIDE SEQUENCE</scope>
    <source>
        <strain evidence="7">RSHDN_123</strain>
    </source>
</reference>